<dbReference type="Pfam" id="PF04273">
    <property type="entry name" value="BLH_phosphatase"/>
    <property type="match status" value="1"/>
</dbReference>
<sequence>MSDFRQLSDTVWASPQIGSDDIAAAKALGITMIVNNRPDGESDDQPEGATIAAEAAAAGMAYRAIPVTHAGIQPSQVGEMAQALAEAEGPVLAFCRSGTRSTFLWSLVQASKGMDPDQIAAAAAGAGYDVGSIRPAIEMFAQQAKAED</sequence>
<name>A0A844ZN94_9SPHN</name>
<dbReference type="Proteomes" id="UP000435243">
    <property type="component" value="Unassembled WGS sequence"/>
</dbReference>
<dbReference type="InterPro" id="IPR029021">
    <property type="entry name" value="Prot-tyrosine_phosphatase-like"/>
</dbReference>
<reference evidence="2 3" key="1">
    <citation type="submission" date="2019-12" db="EMBL/GenBank/DDBJ databases">
        <title>Genomic-based taxomic classification of the family Erythrobacteraceae.</title>
        <authorList>
            <person name="Xu L."/>
        </authorList>
    </citation>
    <scope>NUCLEOTIDE SEQUENCE [LARGE SCALE GENOMIC DNA]</scope>
    <source>
        <strain evidence="2 3">JCM 16339</strain>
    </source>
</reference>
<feature type="domain" description="Beta-lactamase hydrolase-like protein phosphatase-like" evidence="1">
    <location>
        <begin position="3"/>
        <end position="111"/>
    </location>
</feature>
<dbReference type="OrthoDB" id="9805710at2"/>
<proteinExistence type="predicted"/>
<dbReference type="EMBL" id="WTYY01000001">
    <property type="protein sequence ID" value="MXO87119.1"/>
    <property type="molecule type" value="Genomic_DNA"/>
</dbReference>
<dbReference type="NCBIfam" id="TIGR01244">
    <property type="entry name" value="TIGR01244 family sulfur transferase"/>
    <property type="match status" value="1"/>
</dbReference>
<dbReference type="SUPFAM" id="SSF52799">
    <property type="entry name" value="(Phosphotyrosine protein) phosphatases II"/>
    <property type="match status" value="1"/>
</dbReference>
<dbReference type="GO" id="GO:0016787">
    <property type="term" value="F:hydrolase activity"/>
    <property type="evidence" value="ECO:0007669"/>
    <property type="project" value="InterPro"/>
</dbReference>
<protein>
    <submittedName>
        <fullName evidence="2">TIGR01244 family phosphatase</fullName>
    </submittedName>
</protein>
<accession>A0A844ZN94</accession>
<dbReference type="Gene3D" id="3.90.190.10">
    <property type="entry name" value="Protein tyrosine phosphatase superfamily"/>
    <property type="match status" value="1"/>
</dbReference>
<organism evidence="2 3">
    <name type="scientific">Alteraurantiacibacter aestuarii</name>
    <dbReference type="NCBI Taxonomy" id="650004"/>
    <lineage>
        <taxon>Bacteria</taxon>
        <taxon>Pseudomonadati</taxon>
        <taxon>Pseudomonadota</taxon>
        <taxon>Alphaproteobacteria</taxon>
        <taxon>Sphingomonadales</taxon>
        <taxon>Erythrobacteraceae</taxon>
        <taxon>Alteraurantiacibacter</taxon>
    </lineage>
</organism>
<keyword evidence="3" id="KW-1185">Reference proteome</keyword>
<dbReference type="AlphaFoldDB" id="A0A844ZN94"/>
<gene>
    <name evidence="2" type="ORF">GRI32_00010</name>
</gene>
<dbReference type="InterPro" id="IPR005939">
    <property type="entry name" value="BLH_phosphatase-like"/>
</dbReference>
<evidence type="ECO:0000313" key="2">
    <source>
        <dbReference type="EMBL" id="MXO87119.1"/>
    </source>
</evidence>
<dbReference type="RefSeq" id="WP_160589091.1">
    <property type="nucleotide sequence ID" value="NZ_BAAAFP010000002.1"/>
</dbReference>
<comment type="caution">
    <text evidence="2">The sequence shown here is derived from an EMBL/GenBank/DDBJ whole genome shotgun (WGS) entry which is preliminary data.</text>
</comment>
<evidence type="ECO:0000259" key="1">
    <source>
        <dbReference type="Pfam" id="PF04273"/>
    </source>
</evidence>
<evidence type="ECO:0000313" key="3">
    <source>
        <dbReference type="Proteomes" id="UP000435243"/>
    </source>
</evidence>